<feature type="region of interest" description="Disordered" evidence="1">
    <location>
        <begin position="143"/>
        <end position="194"/>
    </location>
</feature>
<dbReference type="EMBL" id="CACRTG010000043">
    <property type="protein sequence ID" value="VYT36138.1"/>
    <property type="molecule type" value="Genomic_DNA"/>
</dbReference>
<feature type="chain" id="PRO_5026894674" description="CARDB domain-containing protein" evidence="3">
    <location>
        <begin position="27"/>
        <end position="496"/>
    </location>
</feature>
<evidence type="ECO:0000256" key="3">
    <source>
        <dbReference type="SAM" id="SignalP"/>
    </source>
</evidence>
<evidence type="ECO:0000313" key="4">
    <source>
        <dbReference type="EMBL" id="VYT36138.1"/>
    </source>
</evidence>
<evidence type="ECO:0008006" key="5">
    <source>
        <dbReference type="Google" id="ProtNLM"/>
    </source>
</evidence>
<gene>
    <name evidence="4" type="ORF">CNLFYP112_00571</name>
</gene>
<dbReference type="PANTHER" id="PTHR35902">
    <property type="entry name" value="S-LAYER DOMAIN-LIKE PROTEIN-RELATED"/>
    <property type="match status" value="1"/>
</dbReference>
<feature type="transmembrane region" description="Helical" evidence="2">
    <location>
        <begin position="447"/>
        <end position="469"/>
    </location>
</feature>
<protein>
    <recommendedName>
        <fullName evidence="5">CARDB domain-containing protein</fullName>
    </recommendedName>
</protein>
<evidence type="ECO:0000256" key="2">
    <source>
        <dbReference type="SAM" id="Phobius"/>
    </source>
</evidence>
<feature type="signal peptide" evidence="3">
    <location>
        <begin position="1"/>
        <end position="26"/>
    </location>
</feature>
<reference evidence="4" key="1">
    <citation type="submission" date="2019-11" db="EMBL/GenBank/DDBJ databases">
        <authorList>
            <person name="Feng L."/>
        </authorList>
    </citation>
    <scope>NUCLEOTIDE SEQUENCE</scope>
    <source>
        <strain evidence="4">CnexileLFYP112</strain>
    </source>
</reference>
<dbReference type="AlphaFoldDB" id="A0A6N2W1C3"/>
<feature type="compositionally biased region" description="Basic and acidic residues" evidence="1">
    <location>
        <begin position="143"/>
        <end position="157"/>
    </location>
</feature>
<keyword evidence="2" id="KW-1133">Transmembrane helix</keyword>
<sequence>MRKIKKIMMVAMSMILVAGMVMPLHAAGKVTVKASGTATPAYQYGQEKELKLTITNGTDTAIENVVVTPQVKANIEKWPFEIENVSYEQKVDKIEAGKSYELTYDVKAREDVASKYYNVKFDVSYDGLENAFEQSVFVKMTAKPEEKPQEKPEEKPQTDPQPQQPSADTGISNSEPMVYSGGDSGDSGSATTSTSVPRVIVTGFSTDPEEVKAGSNFKLIVHLKNTSKTTAVKNMLFDFNAPTEGQDANTASPAFLPASGSSTVYLDGIGANGTKDISIDMNAKSDLVQKPYSIEMSMKYEDGDGTQFESTSSISVPVKQDARFEFSEFELSGETVEVGSEVNVMCNLYNMGRIKLYNVKAKFEGEGIKSKEIFVGNVESGATASIDGMITGESETTGDGKVKMVVTYEDESGAVFTAEKELTLLVTAPMTDDMMMNESEMVEQEKAFPIIPVIVGVIIIGVIVVVVIVKKKKEKKRRAEEEEILEDELNRLTENE</sequence>
<feature type="compositionally biased region" description="Polar residues" evidence="1">
    <location>
        <begin position="166"/>
        <end position="175"/>
    </location>
</feature>
<keyword evidence="2" id="KW-0812">Transmembrane</keyword>
<keyword evidence="3" id="KW-0732">Signal</keyword>
<organism evidence="4">
    <name type="scientific">[Clostridium] nexile</name>
    <dbReference type="NCBI Taxonomy" id="29361"/>
    <lineage>
        <taxon>Bacteria</taxon>
        <taxon>Bacillati</taxon>
        <taxon>Bacillota</taxon>
        <taxon>Clostridia</taxon>
        <taxon>Lachnospirales</taxon>
        <taxon>Lachnospiraceae</taxon>
        <taxon>Tyzzerella</taxon>
    </lineage>
</organism>
<proteinExistence type="predicted"/>
<keyword evidence="2" id="KW-0472">Membrane</keyword>
<evidence type="ECO:0000256" key="1">
    <source>
        <dbReference type="SAM" id="MobiDB-lite"/>
    </source>
</evidence>
<accession>A0A6N2W1C3</accession>
<name>A0A6N2W1C3_9FIRM</name>